<feature type="transmembrane region" description="Helical" evidence="1">
    <location>
        <begin position="41"/>
        <end position="61"/>
    </location>
</feature>
<keyword evidence="1" id="KW-0472">Membrane</keyword>
<keyword evidence="1" id="KW-0812">Transmembrane</keyword>
<evidence type="ECO:0000313" key="3">
    <source>
        <dbReference type="Proteomes" id="UP000887116"/>
    </source>
</evidence>
<proteinExistence type="predicted"/>
<evidence type="ECO:0000313" key="2">
    <source>
        <dbReference type="EMBL" id="GFR13896.1"/>
    </source>
</evidence>
<dbReference type="Proteomes" id="UP000887116">
    <property type="component" value="Unassembled WGS sequence"/>
</dbReference>
<reference evidence="2" key="1">
    <citation type="submission" date="2020-07" db="EMBL/GenBank/DDBJ databases">
        <title>Multicomponent nature underlies the extraordinary mechanical properties of spider dragline silk.</title>
        <authorList>
            <person name="Kono N."/>
            <person name="Nakamura H."/>
            <person name="Mori M."/>
            <person name="Yoshida Y."/>
            <person name="Ohtoshi R."/>
            <person name="Malay A.D."/>
            <person name="Moran D.A.P."/>
            <person name="Tomita M."/>
            <person name="Numata K."/>
            <person name="Arakawa K."/>
        </authorList>
    </citation>
    <scope>NUCLEOTIDE SEQUENCE</scope>
</reference>
<name>A0A8X6JNP7_TRICU</name>
<dbReference type="OrthoDB" id="6414124at2759"/>
<organism evidence="2 3">
    <name type="scientific">Trichonephila clavata</name>
    <name type="common">Joro spider</name>
    <name type="synonym">Nephila clavata</name>
    <dbReference type="NCBI Taxonomy" id="2740835"/>
    <lineage>
        <taxon>Eukaryota</taxon>
        <taxon>Metazoa</taxon>
        <taxon>Ecdysozoa</taxon>
        <taxon>Arthropoda</taxon>
        <taxon>Chelicerata</taxon>
        <taxon>Arachnida</taxon>
        <taxon>Araneae</taxon>
        <taxon>Araneomorphae</taxon>
        <taxon>Entelegynae</taxon>
        <taxon>Araneoidea</taxon>
        <taxon>Nephilidae</taxon>
        <taxon>Trichonephila</taxon>
    </lineage>
</organism>
<feature type="transmembrane region" description="Helical" evidence="1">
    <location>
        <begin position="67"/>
        <end position="84"/>
    </location>
</feature>
<keyword evidence="3" id="KW-1185">Reference proteome</keyword>
<sequence>MSTPLKLNVTFWDMPEKPDNGYGKNLGLVYKKRLFDFLSKYFDLLLVKIGIALAAFLVGWFLNVTRMAGTVLPFFAVAGVHFWHSVLYRNRLTPQMSHGLLCVNVLAEIAGGSLSPGFGVWTLIHSVILCLTGLIFGQKPTLALYAGCRLFLWSCLPWIPDSSRTVLCYTSIILGTIAAKYVEAFLITQVLSEMKLSTPRRRRTSNNTIYSIYKIRRTSLPALGGSNKAVHPSLGYQVSAI</sequence>
<dbReference type="AlphaFoldDB" id="A0A8X6JNP7"/>
<evidence type="ECO:0000256" key="1">
    <source>
        <dbReference type="SAM" id="Phobius"/>
    </source>
</evidence>
<accession>A0A8X6JNP7</accession>
<protein>
    <submittedName>
        <fullName evidence="2">Uncharacterized protein</fullName>
    </submittedName>
</protein>
<feature type="transmembrane region" description="Helical" evidence="1">
    <location>
        <begin position="120"/>
        <end position="137"/>
    </location>
</feature>
<dbReference type="EMBL" id="BMAO01007138">
    <property type="protein sequence ID" value="GFR13896.1"/>
    <property type="molecule type" value="Genomic_DNA"/>
</dbReference>
<keyword evidence="1" id="KW-1133">Transmembrane helix</keyword>
<gene>
    <name evidence="2" type="primary">AVEN_255395_1</name>
    <name evidence="2" type="ORF">TNCT_19401</name>
</gene>
<comment type="caution">
    <text evidence="2">The sequence shown here is derived from an EMBL/GenBank/DDBJ whole genome shotgun (WGS) entry which is preliminary data.</text>
</comment>